<dbReference type="EMBL" id="AMZH03015546">
    <property type="protein sequence ID" value="RRT45875.1"/>
    <property type="molecule type" value="Genomic_DNA"/>
</dbReference>
<reference evidence="1 2" key="1">
    <citation type="journal article" date="2014" name="Agronomy (Basel)">
        <title>A Draft Genome Sequence for Ensete ventricosum, the Drought-Tolerant Tree Against Hunger.</title>
        <authorList>
            <person name="Harrison J."/>
            <person name="Moore K.A."/>
            <person name="Paszkiewicz K."/>
            <person name="Jones T."/>
            <person name="Grant M."/>
            <person name="Ambacheew D."/>
            <person name="Muzemil S."/>
            <person name="Studholme D.J."/>
        </authorList>
    </citation>
    <scope>NUCLEOTIDE SEQUENCE [LARGE SCALE GENOMIC DNA]</scope>
</reference>
<evidence type="ECO:0000313" key="1">
    <source>
        <dbReference type="EMBL" id="RRT45875.1"/>
    </source>
</evidence>
<sequence>MGNRISMVSQKYAMVINFAKSRFDRFFVHRLVISKYWPFLTYQPMGSRTSTIL</sequence>
<accession>A0A426Y283</accession>
<dbReference type="Proteomes" id="UP000287651">
    <property type="component" value="Unassembled WGS sequence"/>
</dbReference>
<proteinExistence type="predicted"/>
<dbReference type="AlphaFoldDB" id="A0A426Y283"/>
<comment type="caution">
    <text evidence="1">The sequence shown here is derived from an EMBL/GenBank/DDBJ whole genome shotgun (WGS) entry which is preliminary data.</text>
</comment>
<evidence type="ECO:0000313" key="2">
    <source>
        <dbReference type="Proteomes" id="UP000287651"/>
    </source>
</evidence>
<organism evidence="1 2">
    <name type="scientific">Ensete ventricosum</name>
    <name type="common">Abyssinian banana</name>
    <name type="synonym">Musa ensete</name>
    <dbReference type="NCBI Taxonomy" id="4639"/>
    <lineage>
        <taxon>Eukaryota</taxon>
        <taxon>Viridiplantae</taxon>
        <taxon>Streptophyta</taxon>
        <taxon>Embryophyta</taxon>
        <taxon>Tracheophyta</taxon>
        <taxon>Spermatophyta</taxon>
        <taxon>Magnoliopsida</taxon>
        <taxon>Liliopsida</taxon>
        <taxon>Zingiberales</taxon>
        <taxon>Musaceae</taxon>
        <taxon>Ensete</taxon>
    </lineage>
</organism>
<name>A0A426Y283_ENSVE</name>
<protein>
    <submittedName>
        <fullName evidence="1">Uncharacterized protein</fullName>
    </submittedName>
</protein>
<gene>
    <name evidence="1" type="ORF">B296_00009919</name>
</gene>